<feature type="domain" description="C2H2-type" evidence="14">
    <location>
        <begin position="1050"/>
        <end position="1071"/>
    </location>
</feature>
<dbReference type="GO" id="GO:0008270">
    <property type="term" value="F:zinc ion binding"/>
    <property type="evidence" value="ECO:0007669"/>
    <property type="project" value="UniProtKB-KW"/>
</dbReference>
<gene>
    <name evidence="15" type="ORF">CALMAC_LOCUS20771</name>
</gene>
<feature type="region of interest" description="Disordered" evidence="13">
    <location>
        <begin position="401"/>
        <end position="437"/>
    </location>
</feature>
<accession>A0A653DVA3</accession>
<evidence type="ECO:0000259" key="14">
    <source>
        <dbReference type="PROSITE" id="PS00028"/>
    </source>
</evidence>
<evidence type="ECO:0000256" key="6">
    <source>
        <dbReference type="ARBA" id="ARBA00022782"/>
    </source>
</evidence>
<comment type="function">
    <text evidence="9">Has a broad role in development, specifically in the genetic pathway SynMuvB that negatively regulates specification of the vulval cell fate. Required for fem-3 3'-UTR-mediated repression in the regulation of the sperm/oocyte switch. Acts by regulating the translation of fem-3 mRNA, by binding to its 3'-UTR.</text>
</comment>
<keyword evidence="16" id="KW-1185">Reference proteome</keyword>
<dbReference type="FunFam" id="3.30.160.60:FF:001612">
    <property type="entry name" value="MEP-1, isoform A"/>
    <property type="match status" value="1"/>
</dbReference>
<evidence type="ECO:0000256" key="3">
    <source>
        <dbReference type="ARBA" id="ARBA00022723"/>
    </source>
</evidence>
<comment type="subcellular location">
    <subcellularLocation>
        <location evidence="1">Nucleus</location>
    </subcellularLocation>
</comment>
<keyword evidence="2" id="KW-0217">Developmental protein</keyword>
<keyword evidence="7" id="KW-0862">Zinc</keyword>
<evidence type="ECO:0000256" key="4">
    <source>
        <dbReference type="ARBA" id="ARBA00022737"/>
    </source>
</evidence>
<evidence type="ECO:0000256" key="5">
    <source>
        <dbReference type="ARBA" id="ARBA00022771"/>
    </source>
</evidence>
<evidence type="ECO:0000256" key="12">
    <source>
        <dbReference type="ARBA" id="ARBA00080128"/>
    </source>
</evidence>
<dbReference type="Gene3D" id="3.30.160.60">
    <property type="entry name" value="Classic Zinc Finger"/>
    <property type="match status" value="3"/>
</dbReference>
<feature type="compositionally biased region" description="Acidic residues" evidence="13">
    <location>
        <begin position="228"/>
        <end position="243"/>
    </location>
</feature>
<feature type="compositionally biased region" description="Basic and acidic residues" evidence="13">
    <location>
        <begin position="584"/>
        <end position="599"/>
    </location>
</feature>
<feature type="domain" description="C2H2-type" evidence="14">
    <location>
        <begin position="704"/>
        <end position="725"/>
    </location>
</feature>
<reference evidence="15 16" key="1">
    <citation type="submission" date="2019-01" db="EMBL/GenBank/DDBJ databases">
        <authorList>
            <person name="Sayadi A."/>
        </authorList>
    </citation>
    <scope>NUCLEOTIDE SEQUENCE [LARGE SCALE GENOMIC DNA]</scope>
</reference>
<feature type="non-terminal residue" evidence="15">
    <location>
        <position position="1095"/>
    </location>
</feature>
<dbReference type="InterPro" id="IPR013087">
    <property type="entry name" value="Znf_C2H2_type"/>
</dbReference>
<dbReference type="PANTHER" id="PTHR24403">
    <property type="entry name" value="ZINC FINGER PROTEIN"/>
    <property type="match status" value="1"/>
</dbReference>
<dbReference type="GO" id="GO:0005634">
    <property type="term" value="C:nucleus"/>
    <property type="evidence" value="ECO:0007669"/>
    <property type="project" value="UniProtKB-SubCell"/>
</dbReference>
<dbReference type="InterPro" id="IPR050688">
    <property type="entry name" value="Zinc_finger/UBP_domain"/>
</dbReference>
<feature type="compositionally biased region" description="Basic and acidic residues" evidence="13">
    <location>
        <begin position="166"/>
        <end position="225"/>
    </location>
</feature>
<dbReference type="Proteomes" id="UP000410492">
    <property type="component" value="Unassembled WGS sequence"/>
</dbReference>
<name>A0A653DVA3_CALMS</name>
<organism evidence="15 16">
    <name type="scientific">Callosobruchus maculatus</name>
    <name type="common">Southern cowpea weevil</name>
    <name type="synonym">Pulse bruchid</name>
    <dbReference type="NCBI Taxonomy" id="64391"/>
    <lineage>
        <taxon>Eukaryota</taxon>
        <taxon>Metazoa</taxon>
        <taxon>Ecdysozoa</taxon>
        <taxon>Arthropoda</taxon>
        <taxon>Hexapoda</taxon>
        <taxon>Insecta</taxon>
        <taxon>Pterygota</taxon>
        <taxon>Neoptera</taxon>
        <taxon>Endopterygota</taxon>
        <taxon>Coleoptera</taxon>
        <taxon>Polyphaga</taxon>
        <taxon>Cucujiformia</taxon>
        <taxon>Chrysomeloidea</taxon>
        <taxon>Chrysomelidae</taxon>
        <taxon>Bruchinae</taxon>
        <taxon>Bruchini</taxon>
        <taxon>Callosobruchus</taxon>
    </lineage>
</organism>
<feature type="domain" description="C2H2-type" evidence="14">
    <location>
        <begin position="939"/>
        <end position="960"/>
    </location>
</feature>
<evidence type="ECO:0000256" key="7">
    <source>
        <dbReference type="ARBA" id="ARBA00022833"/>
    </source>
</evidence>
<feature type="compositionally biased region" description="Acidic residues" evidence="13">
    <location>
        <begin position="78"/>
        <end position="112"/>
    </location>
</feature>
<feature type="region of interest" description="Disordered" evidence="13">
    <location>
        <begin position="465"/>
        <end position="488"/>
    </location>
</feature>
<feature type="compositionally biased region" description="Pro residues" evidence="13">
    <location>
        <begin position="422"/>
        <end position="432"/>
    </location>
</feature>
<evidence type="ECO:0000256" key="10">
    <source>
        <dbReference type="ARBA" id="ARBA00061755"/>
    </source>
</evidence>
<feature type="compositionally biased region" description="Polar residues" evidence="13">
    <location>
        <begin position="890"/>
        <end position="899"/>
    </location>
</feature>
<feature type="compositionally biased region" description="Acidic residues" evidence="13">
    <location>
        <begin position="332"/>
        <end position="345"/>
    </location>
</feature>
<dbReference type="AlphaFoldDB" id="A0A653DVA3"/>
<feature type="compositionally biased region" description="Basic residues" evidence="13">
    <location>
        <begin position="547"/>
        <end position="556"/>
    </location>
</feature>
<dbReference type="OrthoDB" id="6110130at2759"/>
<keyword evidence="4" id="KW-0677">Repeat</keyword>
<feature type="region of interest" description="Disordered" evidence="13">
    <location>
        <begin position="537"/>
        <end position="601"/>
    </location>
</feature>
<dbReference type="SMART" id="SM00355">
    <property type="entry name" value="ZnF_C2H2"/>
    <property type="match status" value="7"/>
</dbReference>
<dbReference type="PROSITE" id="PS00028">
    <property type="entry name" value="ZINC_FINGER_C2H2_1"/>
    <property type="match status" value="4"/>
</dbReference>
<feature type="compositionally biased region" description="Acidic residues" evidence="13">
    <location>
        <begin position="250"/>
        <end position="264"/>
    </location>
</feature>
<evidence type="ECO:0000256" key="2">
    <source>
        <dbReference type="ARBA" id="ARBA00022473"/>
    </source>
</evidence>
<feature type="compositionally biased region" description="Basic and acidic residues" evidence="13">
    <location>
        <begin position="537"/>
        <end position="546"/>
    </location>
</feature>
<keyword evidence="3" id="KW-0479">Metal-binding</keyword>
<evidence type="ECO:0000256" key="13">
    <source>
        <dbReference type="SAM" id="MobiDB-lite"/>
    </source>
</evidence>
<evidence type="ECO:0000256" key="8">
    <source>
        <dbReference type="ARBA" id="ARBA00023242"/>
    </source>
</evidence>
<evidence type="ECO:0000256" key="1">
    <source>
        <dbReference type="ARBA" id="ARBA00004123"/>
    </source>
</evidence>
<protein>
    <recommendedName>
        <fullName evidence="11">MOG interacting and ectopic P-granules protein 1</fullName>
    </recommendedName>
    <alternativeName>
        <fullName evidence="12">Nuclear zinc finger protein</fullName>
    </alternativeName>
</protein>
<keyword evidence="8" id="KW-0539">Nucleus</keyword>
<feature type="region of interest" description="Disordered" evidence="13">
    <location>
        <begin position="21"/>
        <end position="366"/>
    </location>
</feature>
<evidence type="ECO:0000313" key="15">
    <source>
        <dbReference type="EMBL" id="VEN64143.1"/>
    </source>
</evidence>
<feature type="compositionally biased region" description="Acidic residues" evidence="13">
    <location>
        <begin position="152"/>
        <end position="165"/>
    </location>
</feature>
<dbReference type="PANTHER" id="PTHR24403:SF106">
    <property type="entry name" value="PR_SET DOMAIN 13"/>
    <property type="match status" value="1"/>
</dbReference>
<feature type="region of interest" description="Disordered" evidence="13">
    <location>
        <begin position="884"/>
        <end position="930"/>
    </location>
</feature>
<evidence type="ECO:0000313" key="16">
    <source>
        <dbReference type="Proteomes" id="UP000410492"/>
    </source>
</evidence>
<feature type="compositionally biased region" description="Low complexity" evidence="13">
    <location>
        <begin position="467"/>
        <end position="488"/>
    </location>
</feature>
<keyword evidence="6" id="KW-0221">Differentiation</keyword>
<dbReference type="GO" id="GO:0030154">
    <property type="term" value="P:cell differentiation"/>
    <property type="evidence" value="ECO:0007669"/>
    <property type="project" value="UniProtKB-KW"/>
</dbReference>
<dbReference type="GO" id="GO:0045944">
    <property type="term" value="P:positive regulation of transcription by RNA polymerase II"/>
    <property type="evidence" value="ECO:0007669"/>
    <property type="project" value="TreeGrafter"/>
</dbReference>
<comment type="subunit">
    <text evidence="10">Interacts with hda-1, let-418, lin-1, mog-1, mog-4, mog-5, mog-6, pie-1 and unc-98.</text>
</comment>
<dbReference type="EMBL" id="CAACVG010015155">
    <property type="protein sequence ID" value="VEN64143.1"/>
    <property type="molecule type" value="Genomic_DNA"/>
</dbReference>
<keyword evidence="5" id="KW-0863">Zinc-finger</keyword>
<proteinExistence type="predicted"/>
<sequence length="1095" mass="122406">MIKLAMAAVAEMGEVDEVHLKDEGSIVTNGDLPNDIDMETHDSQGSMKKSNLVDPMDVDDIEIPETKERQEVANVTEDSTEENDTIAEENDNTGEEDVNTGEENENATEENENSVTTENPSELNEDESSQGTKASEQEGGSEVEKSKVNQGDDSDKEKDDDDSEQDEGHSDSDKEKDQNESDKEEDIHIGNKDSEDRLTDKNIDRLDEDSDRLNENIEDSNHKIESVNADDEIHEIESDDDDEGNKIEEDPIELNDSCGEDDGDVMIVDTPKENGTEVVEAPITPEKKKQKQTAQVITPRRSSRNLNKNKSYVESDKEDEPSPVPSPPQMSEESDIEEVMPEDPLADSVTIEKIPMEKSRQLSSKASTIVVKDTKRLVEIASKSNNVTTEKNKPTLVIIDTNSILSGRGPVPVNNNSRTQPQPQPQSQPPPLTSATGYQTMLPMALPAQGMYPPNMRATITPIPLNASSITTPPSKSSPASITPTNPSLTTPLLPTLTDDMFVVEAPSFIVPYVYEKPPVKDFKNFVKEMKEELEKVKKEQEEKRKQEKKAKKAKKEKKDEEADESDDEDRESKKGSDEEDSSDESKKQKDESKKDSTDKPYSYFESPLGKFFINIGFNLVQEYVQTDLLKQQKRKANREGGANPETEKTIKSLMKNLEFSKKDNEPFKTDMKKCEYCSYKTESALVMSYHLETPHMRSFVYKCNFCPYEVRSPHDILFHMEAEHAVRGHLERAPAFHQCPNCPFEDNQKGKLSRHLVACVRKFRPDRNLEPPVDWEPPAKIPRVPKMRQQGLNATATAYQALSKNNQYQFLSKMNLQTSQQQVLQRGRGRPTLGAPNILKPQTTIIRPQGMVFKQQGMTGGSVLVPTSYQLGNQVFQAAQAHLKKPAATPQQTPSISITPLPRGTSASTVGGAAGGPGSGTQTAKPGDTSSKNTFVICEICDGYIKDLEQLRNHMQWIHKIKIHPKMIYNRPPLNCQKCQFRFFTDQGLERHLLGSHGLVTSSMQDAANKSKDSGRCPVCGRVYQWKLLNHVARDHNMTLKPAHLSYKCTVCTATFGMYKQFENHVYSAHSVVAKRVMDKKGSAASPSAKPDQV</sequence>
<evidence type="ECO:0000256" key="9">
    <source>
        <dbReference type="ARBA" id="ARBA00060356"/>
    </source>
</evidence>
<feature type="domain" description="C2H2-type" evidence="14">
    <location>
        <begin position="977"/>
        <end position="998"/>
    </location>
</feature>
<evidence type="ECO:0000256" key="11">
    <source>
        <dbReference type="ARBA" id="ARBA00071730"/>
    </source>
</evidence>